<dbReference type="GO" id="GO:0004342">
    <property type="term" value="F:glucosamine-6-phosphate deaminase activity"/>
    <property type="evidence" value="ECO:0007669"/>
    <property type="project" value="InterPro"/>
</dbReference>
<dbReference type="AlphaFoldDB" id="A0A2M7GUH2"/>
<dbReference type="EMBL" id="PFFY01000364">
    <property type="protein sequence ID" value="PIW30929.1"/>
    <property type="molecule type" value="Genomic_DNA"/>
</dbReference>
<dbReference type="InterPro" id="IPR006148">
    <property type="entry name" value="Glc/Gal-6P_isomerase"/>
</dbReference>
<gene>
    <name evidence="2" type="ORF">COW28_07780</name>
</gene>
<name>A0A2M7GUH2_9BACT</name>
<protein>
    <submittedName>
        <fullName evidence="2">Glucosamine-6-phosphate deaminase</fullName>
    </submittedName>
</protein>
<dbReference type="GO" id="GO:0005737">
    <property type="term" value="C:cytoplasm"/>
    <property type="evidence" value="ECO:0007669"/>
    <property type="project" value="TreeGrafter"/>
</dbReference>
<dbReference type="Pfam" id="PF01182">
    <property type="entry name" value="Glucosamine_iso"/>
    <property type="match status" value="1"/>
</dbReference>
<reference evidence="3" key="1">
    <citation type="submission" date="2017-09" db="EMBL/GenBank/DDBJ databases">
        <title>Depth-based differentiation of microbial function through sediment-hosted aquifers and enrichment of novel symbionts in the deep terrestrial subsurface.</title>
        <authorList>
            <person name="Probst A.J."/>
            <person name="Ladd B."/>
            <person name="Jarett J.K."/>
            <person name="Geller-Mcgrath D.E."/>
            <person name="Sieber C.M.K."/>
            <person name="Emerson J.B."/>
            <person name="Anantharaman K."/>
            <person name="Thomas B.C."/>
            <person name="Malmstrom R."/>
            <person name="Stieglmeier M."/>
            <person name="Klingl A."/>
            <person name="Woyke T."/>
            <person name="Ryan C.M."/>
            <person name="Banfield J.F."/>
        </authorList>
    </citation>
    <scope>NUCLEOTIDE SEQUENCE [LARGE SCALE GENOMIC DNA]</scope>
</reference>
<comment type="caution">
    <text evidence="2">The sequence shown here is derived from an EMBL/GenBank/DDBJ whole genome shotgun (WGS) entry which is preliminary data.</text>
</comment>
<sequence>MERINVIKISANAEEMGRIAAFDVSEAIKKYINKKRKLNMVFAAAPSQDTFLASLSAIDIDWSKITCFHLDEYVDLPKNHPNTFEVYLNEHLFKKVKPKKFYFIKELKGTPDEVCEQYGKLIQEKGIDIACIGIGENGHIAFNEPGSLIDDEKIARVITIDEESVRQQYNDYKNDPDQKKRYPSLDKVPRKAITLSIPTILSAKEIYVIVPGSQKARAVKKMWEGPITKKCPSSALRFHASVKIYLEKDSAALLRKIGGK</sequence>
<dbReference type="GO" id="GO:0019262">
    <property type="term" value="P:N-acetylneuraminate catabolic process"/>
    <property type="evidence" value="ECO:0007669"/>
    <property type="project" value="TreeGrafter"/>
</dbReference>
<dbReference type="PANTHER" id="PTHR11280:SF6">
    <property type="entry name" value="GLUCOSAMINE-6-PHOSPHATE ISOMERASE NAGB"/>
    <property type="match status" value="1"/>
</dbReference>
<dbReference type="GO" id="GO:0006046">
    <property type="term" value="P:N-acetylglucosamine catabolic process"/>
    <property type="evidence" value="ECO:0007669"/>
    <property type="project" value="TreeGrafter"/>
</dbReference>
<dbReference type="Gene3D" id="3.40.50.1360">
    <property type="match status" value="1"/>
</dbReference>
<dbReference type="SUPFAM" id="SSF100950">
    <property type="entry name" value="NagB/RpiA/CoA transferase-like"/>
    <property type="match status" value="1"/>
</dbReference>
<feature type="domain" description="Glucosamine/galactosamine-6-phosphate isomerase" evidence="1">
    <location>
        <begin position="12"/>
        <end position="237"/>
    </location>
</feature>
<dbReference type="InterPro" id="IPR037171">
    <property type="entry name" value="NagB/RpiA_transferase-like"/>
</dbReference>
<dbReference type="CDD" id="cd01399">
    <property type="entry name" value="GlcN6P_deaminase"/>
    <property type="match status" value="1"/>
</dbReference>
<organism evidence="2 3">
    <name type="scientific">bacterium (Candidatus Ratteibacteria) CG15_BIG_FIL_POST_REV_8_21_14_020_41_12</name>
    <dbReference type="NCBI Taxonomy" id="2014291"/>
    <lineage>
        <taxon>Bacteria</taxon>
        <taxon>Candidatus Ratteibacteria</taxon>
    </lineage>
</organism>
<evidence type="ECO:0000313" key="3">
    <source>
        <dbReference type="Proteomes" id="UP000230025"/>
    </source>
</evidence>
<evidence type="ECO:0000313" key="2">
    <source>
        <dbReference type="EMBL" id="PIW30929.1"/>
    </source>
</evidence>
<dbReference type="GO" id="GO:0005975">
    <property type="term" value="P:carbohydrate metabolic process"/>
    <property type="evidence" value="ECO:0007669"/>
    <property type="project" value="InterPro"/>
</dbReference>
<dbReference type="GO" id="GO:0042802">
    <property type="term" value="F:identical protein binding"/>
    <property type="evidence" value="ECO:0007669"/>
    <property type="project" value="TreeGrafter"/>
</dbReference>
<dbReference type="Proteomes" id="UP000230025">
    <property type="component" value="Unassembled WGS sequence"/>
</dbReference>
<dbReference type="PANTHER" id="PTHR11280">
    <property type="entry name" value="GLUCOSAMINE-6-PHOSPHATE ISOMERASE"/>
    <property type="match status" value="1"/>
</dbReference>
<dbReference type="GO" id="GO:0006043">
    <property type="term" value="P:glucosamine catabolic process"/>
    <property type="evidence" value="ECO:0007669"/>
    <property type="project" value="TreeGrafter"/>
</dbReference>
<dbReference type="InterPro" id="IPR004547">
    <property type="entry name" value="Glucosamine6P_isomerase"/>
</dbReference>
<proteinExistence type="predicted"/>
<evidence type="ECO:0000259" key="1">
    <source>
        <dbReference type="Pfam" id="PF01182"/>
    </source>
</evidence>
<accession>A0A2M7GUH2</accession>